<accession>A0ABV9GKL7</accession>
<dbReference type="PROSITE" id="PS51192">
    <property type="entry name" value="HELICASE_ATP_BIND_1"/>
    <property type="match status" value="1"/>
</dbReference>
<dbReference type="RefSeq" id="WP_376845764.1">
    <property type="nucleotide sequence ID" value="NZ_JBHSFW010000002.1"/>
</dbReference>
<dbReference type="PANTHER" id="PTHR30580">
    <property type="entry name" value="PRIMOSOMAL PROTEIN N"/>
    <property type="match status" value="1"/>
</dbReference>
<evidence type="ECO:0000259" key="4">
    <source>
        <dbReference type="PROSITE" id="PS51192"/>
    </source>
</evidence>
<dbReference type="Pfam" id="PF04851">
    <property type="entry name" value="ResIII"/>
    <property type="match status" value="1"/>
</dbReference>
<name>A0ABV9GKL7_9BACL</name>
<keyword evidence="3" id="KW-0238">DNA-binding</keyword>
<gene>
    <name evidence="6" type="ORF">ACFO4N_07310</name>
</gene>
<keyword evidence="6" id="KW-0378">Hydrolase</keyword>
<dbReference type="EMBL" id="JBHSFW010000002">
    <property type="protein sequence ID" value="MFC4618542.1"/>
    <property type="molecule type" value="Genomic_DNA"/>
</dbReference>
<sequence length="445" mass="50275">MEECADFSTELIQIHIDAGVIQAEPGIQYSGGRPQCLRCGNTDRQRFASYHCARCGKTCDYCRACLTMGVVKRCSRLLTWAGPPPYIPSNPHVKIRWNGQLSPLQQRASEQLVRAAQKGEDFIIWAVCGAGKTEVLYEAMADLLRRGKRIAVAAPRTDVVIELATRFKKVFADVDVNVLYGTSQEKYRDAPLILATTHQLLRFYERFDAIFIDEVDAFPFHHDPALHRALEQSLKNGAPRFYLTATPAEEMKGRLLRGNLAGVKIPLRFHGYPLPEPRFVWIGNWEKQLHQNKLPKKVEKWILGRLKRQRPGFLFIPTIDTLDVLVPVLKRFDPRIEGVHAEDPERHEKVKAFREGGIPVLATTTILERGVTIPFSDVAVLGADGHVFDERALVQIGGRVGRDPRDPTGDLIYFHYGITNEMVKAKRHICQMNKEGKRQGGKALP</sequence>
<dbReference type="PROSITE" id="PS51194">
    <property type="entry name" value="HELICASE_CTER"/>
    <property type="match status" value="1"/>
</dbReference>
<reference evidence="7" key="1">
    <citation type="journal article" date="2019" name="Int. J. Syst. Evol. Microbiol.">
        <title>The Global Catalogue of Microorganisms (GCM) 10K type strain sequencing project: providing services to taxonomists for standard genome sequencing and annotation.</title>
        <authorList>
            <consortium name="The Broad Institute Genomics Platform"/>
            <consortium name="The Broad Institute Genome Sequencing Center for Infectious Disease"/>
            <person name="Wu L."/>
            <person name="Ma J."/>
        </authorList>
    </citation>
    <scope>NUCLEOTIDE SEQUENCE [LARGE SCALE GENOMIC DNA]</scope>
    <source>
        <strain evidence="7">CGMCC 1.16306</strain>
    </source>
</reference>
<dbReference type="Gene3D" id="3.40.50.300">
    <property type="entry name" value="P-loop containing nucleotide triphosphate hydrolases"/>
    <property type="match status" value="2"/>
</dbReference>
<keyword evidence="1" id="KW-0547">Nucleotide-binding</keyword>
<dbReference type="InterPro" id="IPR027417">
    <property type="entry name" value="P-loop_NTPase"/>
</dbReference>
<dbReference type="SUPFAM" id="SSF52540">
    <property type="entry name" value="P-loop containing nucleoside triphosphate hydrolases"/>
    <property type="match status" value="1"/>
</dbReference>
<organism evidence="6 7">
    <name type="scientific">Camelliibacillus cellulosilyticus</name>
    <dbReference type="NCBI Taxonomy" id="2174486"/>
    <lineage>
        <taxon>Bacteria</taxon>
        <taxon>Bacillati</taxon>
        <taxon>Bacillota</taxon>
        <taxon>Bacilli</taxon>
        <taxon>Bacillales</taxon>
        <taxon>Sporolactobacillaceae</taxon>
        <taxon>Camelliibacillus</taxon>
    </lineage>
</organism>
<dbReference type="InterPro" id="IPR001650">
    <property type="entry name" value="Helicase_C-like"/>
</dbReference>
<feature type="domain" description="Helicase ATP-binding" evidence="4">
    <location>
        <begin position="113"/>
        <end position="265"/>
    </location>
</feature>
<evidence type="ECO:0000256" key="3">
    <source>
        <dbReference type="ARBA" id="ARBA00023125"/>
    </source>
</evidence>
<keyword evidence="2" id="KW-0067">ATP-binding</keyword>
<dbReference type="SMART" id="SM00487">
    <property type="entry name" value="DEXDc"/>
    <property type="match status" value="1"/>
</dbReference>
<evidence type="ECO:0000256" key="2">
    <source>
        <dbReference type="ARBA" id="ARBA00022840"/>
    </source>
</evidence>
<comment type="caution">
    <text evidence="6">The sequence shown here is derived from an EMBL/GenBank/DDBJ whole genome shotgun (WGS) entry which is preliminary data.</text>
</comment>
<dbReference type="InterPro" id="IPR006935">
    <property type="entry name" value="Helicase/UvrB_N"/>
</dbReference>
<proteinExistence type="predicted"/>
<evidence type="ECO:0000256" key="1">
    <source>
        <dbReference type="ARBA" id="ARBA00022741"/>
    </source>
</evidence>
<evidence type="ECO:0000259" key="5">
    <source>
        <dbReference type="PROSITE" id="PS51194"/>
    </source>
</evidence>
<keyword evidence="7" id="KW-1185">Reference proteome</keyword>
<dbReference type="GO" id="GO:0004386">
    <property type="term" value="F:helicase activity"/>
    <property type="evidence" value="ECO:0007669"/>
    <property type="project" value="UniProtKB-KW"/>
</dbReference>
<feature type="domain" description="Helicase C-terminal" evidence="5">
    <location>
        <begin position="298"/>
        <end position="445"/>
    </location>
</feature>
<evidence type="ECO:0000313" key="6">
    <source>
        <dbReference type="EMBL" id="MFC4618542.1"/>
    </source>
</evidence>
<dbReference type="SMART" id="SM00490">
    <property type="entry name" value="HELICc"/>
    <property type="match status" value="1"/>
</dbReference>
<protein>
    <submittedName>
        <fullName evidence="6">DEAD/DEAH box helicase</fullName>
    </submittedName>
</protein>
<keyword evidence="6" id="KW-0347">Helicase</keyword>
<dbReference type="Proteomes" id="UP001596022">
    <property type="component" value="Unassembled WGS sequence"/>
</dbReference>
<dbReference type="Pfam" id="PF00271">
    <property type="entry name" value="Helicase_C"/>
    <property type="match status" value="1"/>
</dbReference>
<dbReference type="PANTHER" id="PTHR30580:SF1">
    <property type="entry name" value="COMF OPERON PROTEIN 1"/>
    <property type="match status" value="1"/>
</dbReference>
<evidence type="ECO:0000313" key="7">
    <source>
        <dbReference type="Proteomes" id="UP001596022"/>
    </source>
</evidence>
<dbReference type="InterPro" id="IPR014001">
    <property type="entry name" value="Helicase_ATP-bd"/>
</dbReference>